<evidence type="ECO:0000256" key="4">
    <source>
        <dbReference type="ARBA" id="ARBA00022719"/>
    </source>
</evidence>
<dbReference type="GO" id="GO:0048038">
    <property type="term" value="F:quinone binding"/>
    <property type="evidence" value="ECO:0007669"/>
    <property type="project" value="UniProtKB-KW"/>
</dbReference>
<dbReference type="GO" id="GO:0016020">
    <property type="term" value="C:membrane"/>
    <property type="evidence" value="ECO:0007669"/>
    <property type="project" value="UniProtKB-SubCell"/>
</dbReference>
<gene>
    <name evidence="12" type="ORF">SAMN04489740_0652</name>
</gene>
<dbReference type="InterPro" id="IPR038354">
    <property type="entry name" value="VKOR_sf"/>
</dbReference>
<evidence type="ECO:0000256" key="2">
    <source>
        <dbReference type="ARBA" id="ARBA00006214"/>
    </source>
</evidence>
<dbReference type="Pfam" id="PF07884">
    <property type="entry name" value="VKOR"/>
    <property type="match status" value="1"/>
</dbReference>
<evidence type="ECO:0000256" key="9">
    <source>
        <dbReference type="ARBA" id="ARBA00023284"/>
    </source>
</evidence>
<evidence type="ECO:0000313" key="12">
    <source>
        <dbReference type="EMBL" id="SEE09711.1"/>
    </source>
</evidence>
<feature type="transmembrane region" description="Helical" evidence="10">
    <location>
        <begin position="111"/>
        <end position="132"/>
    </location>
</feature>
<protein>
    <submittedName>
        <fullName evidence="12">Uncharacterized membrane protein</fullName>
    </submittedName>
</protein>
<comment type="subcellular location">
    <subcellularLocation>
        <location evidence="1">Membrane</location>
        <topology evidence="1">Multi-pass membrane protein</topology>
    </subcellularLocation>
</comment>
<keyword evidence="8" id="KW-1015">Disulfide bond</keyword>
<accession>A0A1H5G2B6</accession>
<evidence type="ECO:0000256" key="3">
    <source>
        <dbReference type="ARBA" id="ARBA00022692"/>
    </source>
</evidence>
<dbReference type="Proteomes" id="UP000182725">
    <property type="component" value="Unassembled WGS sequence"/>
</dbReference>
<reference evidence="12 13" key="1">
    <citation type="submission" date="2016-10" db="EMBL/GenBank/DDBJ databases">
        <authorList>
            <person name="de Groot N.N."/>
        </authorList>
    </citation>
    <scope>NUCLEOTIDE SEQUENCE [LARGE SCALE GENOMIC DNA]</scope>
    <source>
        <strain evidence="12 13">DSM 22274</strain>
    </source>
</reference>
<keyword evidence="5 10" id="KW-1133">Transmembrane helix</keyword>
<keyword evidence="3 10" id="KW-0812">Transmembrane</keyword>
<keyword evidence="4" id="KW-0874">Quinone</keyword>
<evidence type="ECO:0000256" key="10">
    <source>
        <dbReference type="SAM" id="Phobius"/>
    </source>
</evidence>
<dbReference type="SMART" id="SM00756">
    <property type="entry name" value="VKc"/>
    <property type="match status" value="1"/>
</dbReference>
<comment type="similarity">
    <text evidence="2">Belongs to the VKOR family.</text>
</comment>
<feature type="domain" description="Vitamin K epoxide reductase" evidence="11">
    <location>
        <begin position="22"/>
        <end position="163"/>
    </location>
</feature>
<evidence type="ECO:0000256" key="6">
    <source>
        <dbReference type="ARBA" id="ARBA00023002"/>
    </source>
</evidence>
<evidence type="ECO:0000259" key="11">
    <source>
        <dbReference type="SMART" id="SM00756"/>
    </source>
</evidence>
<evidence type="ECO:0000313" key="13">
    <source>
        <dbReference type="Proteomes" id="UP000182725"/>
    </source>
</evidence>
<keyword evidence="9" id="KW-0676">Redox-active center</keyword>
<dbReference type="CDD" id="cd12922">
    <property type="entry name" value="VKOR_5"/>
    <property type="match status" value="1"/>
</dbReference>
<dbReference type="InterPro" id="IPR012932">
    <property type="entry name" value="VKOR"/>
</dbReference>
<dbReference type="GO" id="GO:0016491">
    <property type="term" value="F:oxidoreductase activity"/>
    <property type="evidence" value="ECO:0007669"/>
    <property type="project" value="UniProtKB-KW"/>
</dbReference>
<feature type="transmembrane region" description="Helical" evidence="10">
    <location>
        <begin position="24"/>
        <end position="45"/>
    </location>
</feature>
<keyword evidence="7 10" id="KW-0472">Membrane</keyword>
<dbReference type="RefSeq" id="WP_074710448.1">
    <property type="nucleotide sequence ID" value="NZ_FNTV01000001.1"/>
</dbReference>
<dbReference type="InterPro" id="IPR041714">
    <property type="entry name" value="VKOR_Actinobacteria"/>
</dbReference>
<evidence type="ECO:0000256" key="5">
    <source>
        <dbReference type="ARBA" id="ARBA00022989"/>
    </source>
</evidence>
<evidence type="ECO:0000256" key="8">
    <source>
        <dbReference type="ARBA" id="ARBA00023157"/>
    </source>
</evidence>
<keyword evidence="6" id="KW-0560">Oxidoreductase</keyword>
<evidence type="ECO:0000256" key="7">
    <source>
        <dbReference type="ARBA" id="ARBA00023136"/>
    </source>
</evidence>
<feature type="transmembrane region" description="Helical" evidence="10">
    <location>
        <begin position="86"/>
        <end position="104"/>
    </location>
</feature>
<feature type="transmembrane region" description="Helical" evidence="10">
    <location>
        <begin position="138"/>
        <end position="161"/>
    </location>
</feature>
<dbReference type="EMBL" id="FNTV01000001">
    <property type="protein sequence ID" value="SEE09711.1"/>
    <property type="molecule type" value="Genomic_DNA"/>
</dbReference>
<sequence length="211" mass="23153">MPSSNVSTSSPADADLPALSRSRFFGWFLVIAGGIAWISSFTLVLERLHLYTNPDAKISCDFNSWISCGEVMKTPQAAILGFPNPLIGVVAFAIVVTTGVVLLAGARLNRWYWICLQVGITAGIGLVCWFWIQAVYVLAVLCPYCMIVWAMMIPIFVFTTLRNLNHGVIAAPPALTKFLNDWAWVIVGLLYLGTLASIFFKFMSLIIPSNA</sequence>
<dbReference type="Gene3D" id="1.20.1440.130">
    <property type="entry name" value="VKOR domain"/>
    <property type="match status" value="1"/>
</dbReference>
<proteinExistence type="inferred from homology"/>
<dbReference type="AlphaFoldDB" id="A0A1H5G2B6"/>
<organism evidence="12 13">
    <name type="scientific">Arthrobacter alpinus</name>
    <dbReference type="NCBI Taxonomy" id="656366"/>
    <lineage>
        <taxon>Bacteria</taxon>
        <taxon>Bacillati</taxon>
        <taxon>Actinomycetota</taxon>
        <taxon>Actinomycetes</taxon>
        <taxon>Micrococcales</taxon>
        <taxon>Micrococcaceae</taxon>
        <taxon>Arthrobacter</taxon>
    </lineage>
</organism>
<feature type="transmembrane region" description="Helical" evidence="10">
    <location>
        <begin position="182"/>
        <end position="207"/>
    </location>
</feature>
<evidence type="ECO:0000256" key="1">
    <source>
        <dbReference type="ARBA" id="ARBA00004141"/>
    </source>
</evidence>
<name>A0A1H5G2B6_9MICC</name>